<dbReference type="InterPro" id="IPR011639">
    <property type="entry name" value="MethylTrfase_TaqI-like_dom"/>
</dbReference>
<evidence type="ECO:0000313" key="9">
    <source>
        <dbReference type="Proteomes" id="UP000252355"/>
    </source>
</evidence>
<comment type="catalytic activity">
    <reaction evidence="6">
        <text>a 2'-deoxyadenosine in DNA + S-adenosyl-L-methionine = an N(6)-methyl-2'-deoxyadenosine in DNA + S-adenosyl-L-homocysteine + H(+)</text>
        <dbReference type="Rhea" id="RHEA:15197"/>
        <dbReference type="Rhea" id="RHEA-COMP:12418"/>
        <dbReference type="Rhea" id="RHEA-COMP:12419"/>
        <dbReference type="ChEBI" id="CHEBI:15378"/>
        <dbReference type="ChEBI" id="CHEBI:57856"/>
        <dbReference type="ChEBI" id="CHEBI:59789"/>
        <dbReference type="ChEBI" id="CHEBI:90615"/>
        <dbReference type="ChEBI" id="CHEBI:90616"/>
        <dbReference type="EC" id="2.1.1.72"/>
    </reaction>
</comment>
<dbReference type="CDD" id="cd02440">
    <property type="entry name" value="AdoMet_MTases"/>
    <property type="match status" value="1"/>
</dbReference>
<dbReference type="InterPro" id="IPR029063">
    <property type="entry name" value="SAM-dependent_MTases_sf"/>
</dbReference>
<dbReference type="Pfam" id="PF07669">
    <property type="entry name" value="Eco57I"/>
    <property type="match status" value="1"/>
</dbReference>
<accession>A0A367ZMC5</accession>
<sequence>MPEALLKEPLNLLSLTDVSRKIANGKLKVETKSSFGQYMTPATVASFMASLFPTPSNKDIRLLDPGAGVGSLTSAFVEYLCKGKIGYRIDVDAYEIDPVMRSYLKKNLDLCETTASKSGGLVTWSIIAEDFIIEASRKVTSGSSLWPENVKKYTHCIMNPPYKKISSASRHRACLRAAGIETVNLYSAFVALSLLLLEKGGYLVAIIPRSFCNGPYYRPFREFMLKHAAIHRIHLFGSRNKAFKEDKVLQENIILVLEKGGRQKCVTVSTSTDDTFSDTSVSDYPFREIIQEDDKELFVHIPATPEAVLFNDTKLFRYTLSEIGIQVSTGPVVDFRMKDQLRAMPEAGTVPLLYPCHFKGQSMQWPIEGGKKPNAILCNKNTQKWLYPNGFYTVVRRFSSKEERRRIVASVVDPAVFGEAEKIGIENHLNVFHCDKKPLSETLARGLSVFLNSTAVDDNFRRFSGHTQVNATDLRLMKYPSRKVLIELGKWAIKQEELNQGMIDEEMGKIAE</sequence>
<dbReference type="EMBL" id="QOQW01000015">
    <property type="protein sequence ID" value="RCK79200.1"/>
    <property type="molecule type" value="Genomic_DNA"/>
</dbReference>
<dbReference type="PANTHER" id="PTHR33841:SF5">
    <property type="entry name" value="DNA METHYLASE (MODIFICATION METHYLASE) (METHYLTRANSFERASE)-RELATED"/>
    <property type="match status" value="1"/>
</dbReference>
<dbReference type="PRINTS" id="PR00507">
    <property type="entry name" value="N12N6MTFRASE"/>
</dbReference>
<dbReference type="GO" id="GO:0006304">
    <property type="term" value="P:DNA modification"/>
    <property type="evidence" value="ECO:0007669"/>
    <property type="project" value="InterPro"/>
</dbReference>
<proteinExistence type="inferred from homology"/>
<keyword evidence="3 8" id="KW-0489">Methyltransferase</keyword>
<comment type="caution">
    <text evidence="8">The sequence shown here is derived from an EMBL/GenBank/DDBJ whole genome shotgun (WGS) entry which is preliminary data.</text>
</comment>
<dbReference type="GO" id="GO:0009007">
    <property type="term" value="F:site-specific DNA-methyltransferase (adenine-specific) activity"/>
    <property type="evidence" value="ECO:0007669"/>
    <property type="project" value="UniProtKB-EC"/>
</dbReference>
<dbReference type="Gene3D" id="3.40.50.150">
    <property type="entry name" value="Vaccinia Virus protein VP39"/>
    <property type="match status" value="1"/>
</dbReference>
<evidence type="ECO:0000256" key="5">
    <source>
        <dbReference type="ARBA" id="ARBA00022691"/>
    </source>
</evidence>
<dbReference type="InterPro" id="IPR050953">
    <property type="entry name" value="N4_N6_ade-DNA_methylase"/>
</dbReference>
<keyword evidence="4" id="KW-0808">Transferase</keyword>
<gene>
    <name evidence="8" type="ORF">OZSIB_0314</name>
</gene>
<feature type="domain" description="Type II methyltransferase M.TaqI-like" evidence="7">
    <location>
        <begin position="136"/>
        <end position="243"/>
    </location>
</feature>
<dbReference type="EC" id="2.1.1.72" evidence="2"/>
<evidence type="ECO:0000256" key="6">
    <source>
        <dbReference type="ARBA" id="ARBA00047942"/>
    </source>
</evidence>
<comment type="similarity">
    <text evidence="1">Belongs to the N(4)/N(6)-methyltransferase family.</text>
</comment>
<evidence type="ECO:0000259" key="7">
    <source>
        <dbReference type="Pfam" id="PF07669"/>
    </source>
</evidence>
<evidence type="ECO:0000256" key="2">
    <source>
        <dbReference type="ARBA" id="ARBA00011900"/>
    </source>
</evidence>
<evidence type="ECO:0000256" key="3">
    <source>
        <dbReference type="ARBA" id="ARBA00022603"/>
    </source>
</evidence>
<keyword evidence="5" id="KW-0949">S-adenosyl-L-methionine</keyword>
<name>A0A367ZMC5_9BACT</name>
<evidence type="ECO:0000256" key="4">
    <source>
        <dbReference type="ARBA" id="ARBA00022679"/>
    </source>
</evidence>
<evidence type="ECO:0000313" key="8">
    <source>
        <dbReference type="EMBL" id="RCK79200.1"/>
    </source>
</evidence>
<reference evidence="8 9" key="1">
    <citation type="submission" date="2018-05" db="EMBL/GenBank/DDBJ databases">
        <title>A metagenomic window into the 2 km-deep terrestrial subsurface aquifer revealed taxonomically and functionally diverse microbial community comprising novel uncultured bacterial lineages.</title>
        <authorList>
            <person name="Kadnikov V.V."/>
            <person name="Mardanov A.V."/>
            <person name="Beletsky A.V."/>
            <person name="Banks D."/>
            <person name="Pimenov N.V."/>
            <person name="Frank Y.A."/>
            <person name="Karnachuk O.V."/>
            <person name="Ravin N.V."/>
        </authorList>
    </citation>
    <scope>NUCLEOTIDE SEQUENCE [LARGE SCALE GENOMIC DNA]</scope>
    <source>
        <strain evidence="8">BY5</strain>
    </source>
</reference>
<evidence type="ECO:0000256" key="1">
    <source>
        <dbReference type="ARBA" id="ARBA00006594"/>
    </source>
</evidence>
<dbReference type="Proteomes" id="UP000252355">
    <property type="component" value="Unassembled WGS sequence"/>
</dbReference>
<dbReference type="AlphaFoldDB" id="A0A367ZMC5"/>
<dbReference type="GO" id="GO:0032259">
    <property type="term" value="P:methylation"/>
    <property type="evidence" value="ECO:0007669"/>
    <property type="project" value="UniProtKB-KW"/>
</dbReference>
<protein>
    <recommendedName>
        <fullName evidence="2">site-specific DNA-methyltransferase (adenine-specific)</fullName>
        <ecNumber evidence="2">2.1.1.72</ecNumber>
    </recommendedName>
</protein>
<dbReference type="PANTHER" id="PTHR33841">
    <property type="entry name" value="DNA METHYLTRANSFERASE YEEA-RELATED"/>
    <property type="match status" value="1"/>
</dbReference>
<dbReference type="SUPFAM" id="SSF53335">
    <property type="entry name" value="S-adenosyl-L-methionine-dependent methyltransferases"/>
    <property type="match status" value="1"/>
</dbReference>
<organism evidence="8 9">
    <name type="scientific">Candidatus Ozemobacter sibiricus</name>
    <dbReference type="NCBI Taxonomy" id="2268124"/>
    <lineage>
        <taxon>Bacteria</taxon>
        <taxon>Candidatus Ozemobacteria</taxon>
        <taxon>Candidatus Ozemobacterales</taxon>
        <taxon>Candidatus Ozemobacteraceae</taxon>
        <taxon>Candidatus Ozemobacter</taxon>
    </lineage>
</organism>